<dbReference type="Proteomes" id="UP000309997">
    <property type="component" value="Unassembled WGS sequence"/>
</dbReference>
<gene>
    <name evidence="1" type="ORF">D5086_022618</name>
</gene>
<dbReference type="EMBL" id="RCHU02000011">
    <property type="protein sequence ID" value="KAL3577335.1"/>
    <property type="molecule type" value="Genomic_DNA"/>
</dbReference>
<protein>
    <submittedName>
        <fullName evidence="1">Uncharacterized protein</fullName>
    </submittedName>
</protein>
<sequence length="163" mass="17936">MVREDKRVRGGGGWRKRVIRIVGVWASLKTDVRVRVVGIRVGADEVVGVEVRVVEVEVEVEVVLLAGLRAEVDEGVEMVLVGDGAAVRGNVGLRVMLVLVLVVGVVVVEELGECVGLRVQMKVEVALVARRRKEEKYLSIEREFLDFLEFGFVQSRDVCGLVG</sequence>
<reference evidence="1 2" key="1">
    <citation type="journal article" date="2024" name="Plant Biotechnol. J.">
        <title>Genome and CRISPR/Cas9 system of a widespread forest tree (Populus alba) in the world.</title>
        <authorList>
            <person name="Liu Y.J."/>
            <person name="Jiang P.F."/>
            <person name="Han X.M."/>
            <person name="Li X.Y."/>
            <person name="Wang H.M."/>
            <person name="Wang Y.J."/>
            <person name="Wang X.X."/>
            <person name="Zeng Q.Y."/>
        </authorList>
    </citation>
    <scope>NUCLEOTIDE SEQUENCE [LARGE SCALE GENOMIC DNA]</scope>
    <source>
        <strain evidence="2">cv. PAL-ZL1</strain>
    </source>
</reference>
<proteinExistence type="predicted"/>
<organism evidence="1 2">
    <name type="scientific">Populus alba</name>
    <name type="common">White poplar</name>
    <dbReference type="NCBI Taxonomy" id="43335"/>
    <lineage>
        <taxon>Eukaryota</taxon>
        <taxon>Viridiplantae</taxon>
        <taxon>Streptophyta</taxon>
        <taxon>Embryophyta</taxon>
        <taxon>Tracheophyta</taxon>
        <taxon>Spermatophyta</taxon>
        <taxon>Magnoliopsida</taxon>
        <taxon>eudicotyledons</taxon>
        <taxon>Gunneridae</taxon>
        <taxon>Pentapetalae</taxon>
        <taxon>rosids</taxon>
        <taxon>fabids</taxon>
        <taxon>Malpighiales</taxon>
        <taxon>Salicaceae</taxon>
        <taxon>Saliceae</taxon>
        <taxon>Populus</taxon>
    </lineage>
</organism>
<accession>A0ACC4BFM6</accession>
<evidence type="ECO:0000313" key="1">
    <source>
        <dbReference type="EMBL" id="KAL3577335.1"/>
    </source>
</evidence>
<comment type="caution">
    <text evidence="1">The sequence shown here is derived from an EMBL/GenBank/DDBJ whole genome shotgun (WGS) entry which is preliminary data.</text>
</comment>
<evidence type="ECO:0000313" key="2">
    <source>
        <dbReference type="Proteomes" id="UP000309997"/>
    </source>
</evidence>
<name>A0ACC4BFM6_POPAL</name>
<keyword evidence="2" id="KW-1185">Reference proteome</keyword>